<name>A0A8J7LR68_9RHOB</name>
<dbReference type="Gene3D" id="3.40.50.11980">
    <property type="match status" value="1"/>
</dbReference>
<organism evidence="3 4">
    <name type="scientific">Halocynthiibacter styelae</name>
    <dbReference type="NCBI Taxonomy" id="2761955"/>
    <lineage>
        <taxon>Bacteria</taxon>
        <taxon>Pseudomonadati</taxon>
        <taxon>Pseudomonadota</taxon>
        <taxon>Alphaproteobacteria</taxon>
        <taxon>Rhodobacterales</taxon>
        <taxon>Paracoccaceae</taxon>
        <taxon>Halocynthiibacter</taxon>
    </lineage>
</organism>
<proteinExistence type="predicted"/>
<dbReference type="Pfam" id="PF11977">
    <property type="entry name" value="RNase_Zc3h12a"/>
    <property type="match status" value="1"/>
</dbReference>
<keyword evidence="1" id="KW-0812">Transmembrane</keyword>
<dbReference type="SUPFAM" id="SSF88723">
    <property type="entry name" value="PIN domain-like"/>
    <property type="match status" value="1"/>
</dbReference>
<keyword evidence="1" id="KW-1133">Transmembrane helix</keyword>
<evidence type="ECO:0000256" key="1">
    <source>
        <dbReference type="SAM" id="Phobius"/>
    </source>
</evidence>
<dbReference type="InterPro" id="IPR029060">
    <property type="entry name" value="PIN-like_dom_sf"/>
</dbReference>
<dbReference type="Proteomes" id="UP000640583">
    <property type="component" value="Unassembled WGS sequence"/>
</dbReference>
<dbReference type="InterPro" id="IPR021869">
    <property type="entry name" value="RNase_Zc3h12_NYN"/>
</dbReference>
<keyword evidence="4" id="KW-1185">Reference proteome</keyword>
<accession>A0A8J7LR68</accession>
<comment type="caution">
    <text evidence="3">The sequence shown here is derived from an EMBL/GenBank/DDBJ whole genome shotgun (WGS) entry which is preliminary data.</text>
</comment>
<keyword evidence="1" id="KW-0472">Membrane</keyword>
<dbReference type="EMBL" id="JADCKQ010000016">
    <property type="protein sequence ID" value="MBI1495242.1"/>
    <property type="molecule type" value="Genomic_DNA"/>
</dbReference>
<evidence type="ECO:0000313" key="4">
    <source>
        <dbReference type="Proteomes" id="UP000640583"/>
    </source>
</evidence>
<evidence type="ECO:0000259" key="2">
    <source>
        <dbReference type="Pfam" id="PF11977"/>
    </source>
</evidence>
<feature type="transmembrane region" description="Helical" evidence="1">
    <location>
        <begin position="28"/>
        <end position="47"/>
    </location>
</feature>
<reference evidence="3" key="1">
    <citation type="submission" date="2020-10" db="EMBL/GenBank/DDBJ databases">
        <title>Paenihalocynthiibacter styelae gen. nov., sp. nov., isolated from stalked sea squirt Styela clava.</title>
        <authorList>
            <person name="Kim Y.-O."/>
            <person name="Yoon J.-H."/>
        </authorList>
    </citation>
    <scope>NUCLEOTIDE SEQUENCE</scope>
    <source>
        <strain evidence="3">MYP1-1</strain>
    </source>
</reference>
<dbReference type="AlphaFoldDB" id="A0A8J7LR68"/>
<sequence>MLPPAILLSLSLLTSFLALYYPAWSDLLLLSLPAVIASALLLLAAVIRKRKTGSPPKWIIIDGSNVMYWRNNTPKLDTVREVLRLLMRQGYTVGIMFDANAGYLLSDHYIHDGKMGKLLGLPKNQIMVVPKGTPADPYILQAARDFGAPIVTNDQFKDWSNDFPEVRTPGHLIKGQYQGAKLSLDLAKQHKSPS</sequence>
<gene>
    <name evidence="3" type="ORF">H1D41_16490</name>
</gene>
<evidence type="ECO:0000313" key="3">
    <source>
        <dbReference type="EMBL" id="MBI1495242.1"/>
    </source>
</evidence>
<feature type="domain" description="RNase NYN" evidence="2">
    <location>
        <begin position="58"/>
        <end position="167"/>
    </location>
</feature>
<protein>
    <recommendedName>
        <fullName evidence="2">RNase NYN domain-containing protein</fullName>
    </recommendedName>
</protein>